<dbReference type="GO" id="GO:0005829">
    <property type="term" value="C:cytosol"/>
    <property type="evidence" value="ECO:0007669"/>
    <property type="project" value="TreeGrafter"/>
</dbReference>
<sequence>MTYAQMLALARSLLRPKQYSEYFSAGYVAAVLEGANGRYYTGVNIDLACGLGFCAERSAASAMITDGEVRVRRIVCVDSDGSLMTPCGSCREFLFQLSPENARAEFLVGEDPPRTVPLSQFLPYPWQAGREQKDDR</sequence>
<feature type="domain" description="CMP/dCMP-type deaminase" evidence="2">
    <location>
        <begin position="1"/>
        <end position="118"/>
    </location>
</feature>
<dbReference type="Pfam" id="PF00383">
    <property type="entry name" value="dCMP_cyt_deam_1"/>
    <property type="match status" value="1"/>
</dbReference>
<dbReference type="Proteomes" id="UP000824025">
    <property type="component" value="Unassembled WGS sequence"/>
</dbReference>
<dbReference type="GO" id="GO:0055086">
    <property type="term" value="P:nucleobase-containing small molecule metabolic process"/>
    <property type="evidence" value="ECO:0007669"/>
    <property type="project" value="UniProtKB-ARBA"/>
</dbReference>
<evidence type="ECO:0000256" key="1">
    <source>
        <dbReference type="ARBA" id="ARBA00006576"/>
    </source>
</evidence>
<dbReference type="PANTHER" id="PTHR11644:SF2">
    <property type="entry name" value="CYTIDINE DEAMINASE"/>
    <property type="match status" value="1"/>
</dbReference>
<evidence type="ECO:0000259" key="2">
    <source>
        <dbReference type="PROSITE" id="PS51747"/>
    </source>
</evidence>
<dbReference type="PANTHER" id="PTHR11644">
    <property type="entry name" value="CYTIDINE DEAMINASE"/>
    <property type="match status" value="1"/>
</dbReference>
<dbReference type="GO" id="GO:0004126">
    <property type="term" value="F:cytidine deaminase activity"/>
    <property type="evidence" value="ECO:0007669"/>
    <property type="project" value="TreeGrafter"/>
</dbReference>
<dbReference type="InterPro" id="IPR050202">
    <property type="entry name" value="Cyt/Deoxycyt_deaminase"/>
</dbReference>
<reference evidence="3" key="1">
    <citation type="journal article" date="2021" name="PeerJ">
        <title>Extensive microbial diversity within the chicken gut microbiome revealed by metagenomics and culture.</title>
        <authorList>
            <person name="Gilroy R."/>
            <person name="Ravi A."/>
            <person name="Getino M."/>
            <person name="Pursley I."/>
            <person name="Horton D.L."/>
            <person name="Alikhan N.F."/>
            <person name="Baker D."/>
            <person name="Gharbi K."/>
            <person name="Hall N."/>
            <person name="Watson M."/>
            <person name="Adriaenssens E.M."/>
            <person name="Foster-Nyarko E."/>
            <person name="Jarju S."/>
            <person name="Secka A."/>
            <person name="Antonio M."/>
            <person name="Oren A."/>
            <person name="Chaudhuri R.R."/>
            <person name="La Ragione R."/>
            <person name="Hildebrand F."/>
            <person name="Pallen M.J."/>
        </authorList>
    </citation>
    <scope>NUCLEOTIDE SEQUENCE</scope>
    <source>
        <strain evidence="3">CHK192-19661</strain>
    </source>
</reference>
<comment type="caution">
    <text evidence="3">The sequence shown here is derived from an EMBL/GenBank/DDBJ whole genome shotgun (WGS) entry which is preliminary data.</text>
</comment>
<evidence type="ECO:0000313" key="4">
    <source>
        <dbReference type="Proteomes" id="UP000824025"/>
    </source>
</evidence>
<accession>A0A9D2IHH2</accession>
<gene>
    <name evidence="3" type="ORF">H9726_01990</name>
</gene>
<dbReference type="EMBL" id="DXCF01000009">
    <property type="protein sequence ID" value="HIZ09237.1"/>
    <property type="molecule type" value="Genomic_DNA"/>
</dbReference>
<dbReference type="CDD" id="cd01283">
    <property type="entry name" value="cytidine_deaminase"/>
    <property type="match status" value="1"/>
</dbReference>
<proteinExistence type="inferred from homology"/>
<dbReference type="AlphaFoldDB" id="A0A9D2IHH2"/>
<dbReference type="SUPFAM" id="SSF53927">
    <property type="entry name" value="Cytidine deaminase-like"/>
    <property type="match status" value="1"/>
</dbReference>
<dbReference type="GO" id="GO:0008270">
    <property type="term" value="F:zinc ion binding"/>
    <property type="evidence" value="ECO:0007669"/>
    <property type="project" value="TreeGrafter"/>
</dbReference>
<reference evidence="3" key="2">
    <citation type="submission" date="2021-04" db="EMBL/GenBank/DDBJ databases">
        <authorList>
            <person name="Gilroy R."/>
        </authorList>
    </citation>
    <scope>NUCLEOTIDE SEQUENCE</scope>
    <source>
        <strain evidence="3">CHK192-19661</strain>
    </source>
</reference>
<comment type="similarity">
    <text evidence="1">Belongs to the cytidine and deoxycytidylate deaminase family.</text>
</comment>
<dbReference type="InterPro" id="IPR002125">
    <property type="entry name" value="CMP_dCMP_dom"/>
</dbReference>
<dbReference type="PROSITE" id="PS51747">
    <property type="entry name" value="CYT_DCMP_DEAMINASES_2"/>
    <property type="match status" value="1"/>
</dbReference>
<dbReference type="GO" id="GO:0072527">
    <property type="term" value="P:pyrimidine-containing compound metabolic process"/>
    <property type="evidence" value="ECO:0007669"/>
    <property type="project" value="UniProtKB-ARBA"/>
</dbReference>
<dbReference type="InterPro" id="IPR016193">
    <property type="entry name" value="Cytidine_deaminase-like"/>
</dbReference>
<evidence type="ECO:0000313" key="3">
    <source>
        <dbReference type="EMBL" id="HIZ09237.1"/>
    </source>
</evidence>
<dbReference type="Gene3D" id="3.40.140.10">
    <property type="entry name" value="Cytidine Deaminase, domain 2"/>
    <property type="match status" value="1"/>
</dbReference>
<organism evidence="3 4">
    <name type="scientific">Candidatus Borkfalkia avicola</name>
    <dbReference type="NCBI Taxonomy" id="2838503"/>
    <lineage>
        <taxon>Bacteria</taxon>
        <taxon>Bacillati</taxon>
        <taxon>Bacillota</taxon>
        <taxon>Clostridia</taxon>
        <taxon>Christensenellales</taxon>
        <taxon>Christensenellaceae</taxon>
        <taxon>Candidatus Borkfalkia</taxon>
    </lineage>
</organism>
<name>A0A9D2IHH2_9FIRM</name>
<protein>
    <recommendedName>
        <fullName evidence="2">CMP/dCMP-type deaminase domain-containing protein</fullName>
    </recommendedName>
</protein>